<feature type="region of interest" description="Disordered" evidence="1">
    <location>
        <begin position="161"/>
        <end position="207"/>
    </location>
</feature>
<evidence type="ECO:0000313" key="3">
    <source>
        <dbReference type="Proteomes" id="UP000278081"/>
    </source>
</evidence>
<reference evidence="2 3" key="1">
    <citation type="submission" date="2018-11" db="EMBL/GenBank/DDBJ databases">
        <title>Rhizobium chutanense sp. nov., isolated from root nodules of Phaseolus vulgaris in China.</title>
        <authorList>
            <person name="Huo Y."/>
        </authorList>
    </citation>
    <scope>NUCLEOTIDE SEQUENCE [LARGE SCALE GENOMIC DNA]</scope>
    <source>
        <strain evidence="2 3">C16</strain>
    </source>
</reference>
<protein>
    <submittedName>
        <fullName evidence="2">Uncharacterized protein</fullName>
    </submittedName>
</protein>
<accession>A0A3S0SXV2</accession>
<evidence type="ECO:0000256" key="1">
    <source>
        <dbReference type="SAM" id="MobiDB-lite"/>
    </source>
</evidence>
<feature type="compositionally biased region" description="Polar residues" evidence="1">
    <location>
        <begin position="181"/>
        <end position="192"/>
    </location>
</feature>
<dbReference type="EMBL" id="RJTJ01000008">
    <property type="protein sequence ID" value="RUM06812.1"/>
    <property type="molecule type" value="Genomic_DNA"/>
</dbReference>
<gene>
    <name evidence="2" type="ORF">EFR84_11485</name>
</gene>
<dbReference type="RefSeq" id="WP_126908985.1">
    <property type="nucleotide sequence ID" value="NZ_ML133755.1"/>
</dbReference>
<organism evidence="2 3">
    <name type="scientific">Rhizobium chutanense</name>
    <dbReference type="NCBI Taxonomy" id="2035448"/>
    <lineage>
        <taxon>Bacteria</taxon>
        <taxon>Pseudomonadati</taxon>
        <taxon>Pseudomonadota</taxon>
        <taxon>Alphaproteobacteria</taxon>
        <taxon>Hyphomicrobiales</taxon>
        <taxon>Rhizobiaceae</taxon>
        <taxon>Rhizobium/Agrobacterium group</taxon>
        <taxon>Rhizobium</taxon>
    </lineage>
</organism>
<proteinExistence type="predicted"/>
<sequence>MFVRQLIGREAGNIINMPYDAAQSCLAMGTVEAVTDEEIEAAGLEPAEPAVANRPDELPRGFRVEAIAGGGYDLFDPGGVNVSKEVDLPNLVAARDLAWSILHPADQAAPDTSALEQLTKPELLIIAEGAEKKIEIASNAKKAEIIEALVAAGITAPPVAEVANSSGESAGSGEDNSGASTDNSTSEQTDAASTDDAGNAGNGDQAE</sequence>
<feature type="compositionally biased region" description="Low complexity" evidence="1">
    <location>
        <begin position="161"/>
        <end position="180"/>
    </location>
</feature>
<dbReference type="AlphaFoldDB" id="A0A3S0SXV2"/>
<dbReference type="Proteomes" id="UP000278081">
    <property type="component" value="Unassembled WGS sequence"/>
</dbReference>
<comment type="caution">
    <text evidence="2">The sequence shown here is derived from an EMBL/GenBank/DDBJ whole genome shotgun (WGS) entry which is preliminary data.</text>
</comment>
<dbReference type="OrthoDB" id="8006697at2"/>
<name>A0A3S0SXV2_9HYPH</name>
<evidence type="ECO:0000313" key="2">
    <source>
        <dbReference type="EMBL" id="RUM06812.1"/>
    </source>
</evidence>